<reference evidence="1" key="1">
    <citation type="submission" date="2020-05" db="EMBL/GenBank/DDBJ databases">
        <title>Phylogenomic resolution of chytrid fungi.</title>
        <authorList>
            <person name="Stajich J.E."/>
            <person name="Amses K."/>
            <person name="Simmons R."/>
            <person name="Seto K."/>
            <person name="Myers J."/>
            <person name="Bonds A."/>
            <person name="Quandt C.A."/>
            <person name="Barry K."/>
            <person name="Liu P."/>
            <person name="Grigoriev I."/>
            <person name="Longcore J.E."/>
            <person name="James T.Y."/>
        </authorList>
    </citation>
    <scope>NUCLEOTIDE SEQUENCE</scope>
    <source>
        <strain evidence="1">JEL0318</strain>
    </source>
</reference>
<dbReference type="EMBL" id="JADGJD010000041">
    <property type="protein sequence ID" value="KAJ3056215.1"/>
    <property type="molecule type" value="Genomic_DNA"/>
</dbReference>
<evidence type="ECO:0000313" key="1">
    <source>
        <dbReference type="EMBL" id="KAJ3056215.1"/>
    </source>
</evidence>
<dbReference type="Proteomes" id="UP001212841">
    <property type="component" value="Unassembled WGS sequence"/>
</dbReference>
<sequence>MSRWEVALRVGVIVRKSEVVEFALTHYPGPIATPDKDGPQLATAIAEEPDAYRVLRDFHNLEGGPVYVAADGSDVPMLRILVNHGTTDRESRFALVGAIDNDAIDILRSHLRRDDMDPWVLQHTLHRAATSGQNALIKLLLKPGNRELIPQLFFGKGYALYMAARENDPSLVPDLVESDDDLDTALSLSVINESQVALGKLLQWIVTLNQTSRNSDPYVVLVEKSIRKFINYHPNAIDRDSLELIPLLCEHFSEAQAQALQEDSDVGTIVRTALMGVERVVE</sequence>
<dbReference type="SUPFAM" id="SSF48403">
    <property type="entry name" value="Ankyrin repeat"/>
    <property type="match status" value="1"/>
</dbReference>
<name>A0AAD5SIK5_9FUNG</name>
<dbReference type="Gene3D" id="1.25.40.20">
    <property type="entry name" value="Ankyrin repeat-containing domain"/>
    <property type="match status" value="1"/>
</dbReference>
<protein>
    <submittedName>
        <fullName evidence="1">Uncharacterized protein</fullName>
    </submittedName>
</protein>
<organism evidence="1 2">
    <name type="scientific">Rhizophlyctis rosea</name>
    <dbReference type="NCBI Taxonomy" id="64517"/>
    <lineage>
        <taxon>Eukaryota</taxon>
        <taxon>Fungi</taxon>
        <taxon>Fungi incertae sedis</taxon>
        <taxon>Chytridiomycota</taxon>
        <taxon>Chytridiomycota incertae sedis</taxon>
        <taxon>Chytridiomycetes</taxon>
        <taxon>Rhizophlyctidales</taxon>
        <taxon>Rhizophlyctidaceae</taxon>
        <taxon>Rhizophlyctis</taxon>
    </lineage>
</organism>
<gene>
    <name evidence="1" type="ORF">HK097_007698</name>
</gene>
<evidence type="ECO:0000313" key="2">
    <source>
        <dbReference type="Proteomes" id="UP001212841"/>
    </source>
</evidence>
<proteinExistence type="predicted"/>
<dbReference type="InterPro" id="IPR036770">
    <property type="entry name" value="Ankyrin_rpt-contain_sf"/>
</dbReference>
<comment type="caution">
    <text evidence="1">The sequence shown here is derived from an EMBL/GenBank/DDBJ whole genome shotgun (WGS) entry which is preliminary data.</text>
</comment>
<keyword evidence="2" id="KW-1185">Reference proteome</keyword>
<dbReference type="AlphaFoldDB" id="A0AAD5SIK5"/>
<accession>A0AAD5SIK5</accession>